<evidence type="ECO:0000313" key="4">
    <source>
        <dbReference type="EnsemblProtists" id="EKX37731"/>
    </source>
</evidence>
<feature type="compositionally biased region" description="Acidic residues" evidence="2">
    <location>
        <begin position="15"/>
        <end position="28"/>
    </location>
</feature>
<accession>L1IN77</accession>
<reference evidence="3 5" key="1">
    <citation type="journal article" date="2012" name="Nature">
        <title>Algal genomes reveal evolutionary mosaicism and the fate of nucleomorphs.</title>
        <authorList>
            <consortium name="DOE Joint Genome Institute"/>
            <person name="Curtis B.A."/>
            <person name="Tanifuji G."/>
            <person name="Burki F."/>
            <person name="Gruber A."/>
            <person name="Irimia M."/>
            <person name="Maruyama S."/>
            <person name="Arias M.C."/>
            <person name="Ball S.G."/>
            <person name="Gile G.H."/>
            <person name="Hirakawa Y."/>
            <person name="Hopkins J.F."/>
            <person name="Kuo A."/>
            <person name="Rensing S.A."/>
            <person name="Schmutz J."/>
            <person name="Symeonidi A."/>
            <person name="Elias M."/>
            <person name="Eveleigh R.J."/>
            <person name="Herman E.K."/>
            <person name="Klute M.J."/>
            <person name="Nakayama T."/>
            <person name="Obornik M."/>
            <person name="Reyes-Prieto A."/>
            <person name="Armbrust E.V."/>
            <person name="Aves S.J."/>
            <person name="Beiko R.G."/>
            <person name="Coutinho P."/>
            <person name="Dacks J.B."/>
            <person name="Durnford D.G."/>
            <person name="Fast N.M."/>
            <person name="Green B.R."/>
            <person name="Grisdale C.J."/>
            <person name="Hempel F."/>
            <person name="Henrissat B."/>
            <person name="Hoppner M.P."/>
            <person name="Ishida K."/>
            <person name="Kim E."/>
            <person name="Koreny L."/>
            <person name="Kroth P.G."/>
            <person name="Liu Y."/>
            <person name="Malik S.B."/>
            <person name="Maier U.G."/>
            <person name="McRose D."/>
            <person name="Mock T."/>
            <person name="Neilson J.A."/>
            <person name="Onodera N.T."/>
            <person name="Poole A.M."/>
            <person name="Pritham E.J."/>
            <person name="Richards T.A."/>
            <person name="Rocap G."/>
            <person name="Roy S.W."/>
            <person name="Sarai C."/>
            <person name="Schaack S."/>
            <person name="Shirato S."/>
            <person name="Slamovits C.H."/>
            <person name="Spencer D.F."/>
            <person name="Suzuki S."/>
            <person name="Worden A.Z."/>
            <person name="Zauner S."/>
            <person name="Barry K."/>
            <person name="Bell C."/>
            <person name="Bharti A.K."/>
            <person name="Crow J.A."/>
            <person name="Grimwood J."/>
            <person name="Kramer R."/>
            <person name="Lindquist E."/>
            <person name="Lucas S."/>
            <person name="Salamov A."/>
            <person name="McFadden G.I."/>
            <person name="Lane C.E."/>
            <person name="Keeling P.J."/>
            <person name="Gray M.W."/>
            <person name="Grigoriev I.V."/>
            <person name="Archibald J.M."/>
        </authorList>
    </citation>
    <scope>NUCLEOTIDE SEQUENCE</scope>
    <source>
        <strain evidence="3 5">CCMP2712</strain>
    </source>
</reference>
<dbReference type="EnsemblProtists" id="EKX37731">
    <property type="protein sequence ID" value="EKX37731"/>
    <property type="gene ID" value="GUITHDRAFT_116036"/>
</dbReference>
<keyword evidence="1" id="KW-0175">Coiled coil</keyword>
<dbReference type="AlphaFoldDB" id="L1IN77"/>
<feature type="compositionally biased region" description="Basic and acidic residues" evidence="2">
    <location>
        <begin position="507"/>
        <end position="519"/>
    </location>
</feature>
<evidence type="ECO:0000256" key="1">
    <source>
        <dbReference type="SAM" id="Coils"/>
    </source>
</evidence>
<dbReference type="HOGENOM" id="CLU_512387_0_0_1"/>
<protein>
    <submittedName>
        <fullName evidence="3 4">Uncharacterized protein</fullName>
    </submittedName>
</protein>
<evidence type="ECO:0000313" key="5">
    <source>
        <dbReference type="Proteomes" id="UP000011087"/>
    </source>
</evidence>
<dbReference type="KEGG" id="gtt:GUITHDRAFT_116036"/>
<gene>
    <name evidence="3" type="ORF">GUITHDRAFT_116036</name>
</gene>
<dbReference type="PaxDb" id="55529-EKX37731"/>
<organism evidence="3">
    <name type="scientific">Guillardia theta (strain CCMP2712)</name>
    <name type="common">Cryptophyte</name>
    <dbReference type="NCBI Taxonomy" id="905079"/>
    <lineage>
        <taxon>Eukaryota</taxon>
        <taxon>Cryptophyceae</taxon>
        <taxon>Pyrenomonadales</taxon>
        <taxon>Geminigeraceae</taxon>
        <taxon>Guillardia</taxon>
    </lineage>
</organism>
<dbReference type="EMBL" id="JH993055">
    <property type="protein sequence ID" value="EKX37731.1"/>
    <property type="molecule type" value="Genomic_DNA"/>
</dbReference>
<feature type="region of interest" description="Disordered" evidence="2">
    <location>
        <begin position="1"/>
        <end position="32"/>
    </location>
</feature>
<evidence type="ECO:0000256" key="2">
    <source>
        <dbReference type="SAM" id="MobiDB-lite"/>
    </source>
</evidence>
<feature type="coiled-coil region" evidence="1">
    <location>
        <begin position="435"/>
        <end position="469"/>
    </location>
</feature>
<sequence>MASHQSLGHCGTAEAAEEEEEEEEEANEKEDTRLIMHWTDMEVEEKNLFPRLRRIKHALQAAMIESSSWEEEEELVGVKFPGQAQLKDGLDKEEVETLRSMLEVMKELDKLHRQSMRANSRRRSICASLDQCRHESVDSVRHFRTAMQDMIRKHEKWCSTWNLCRGEVTRAVEGEVQQQVTYRLLQQNVVSIPSHYSKILRKDVMCLLADLEGGRNLCLFSPSVHVDGQLRHVKFLSSLFWRWASSTGKNHYLYSTLFFASRALELRMKIRATCTWRHVCEGARRQRAAAEEENVCPNEIVRDDKPRSRRRDFLSLLTELQGRPGVPEEKMVMSNFVDMACDEAVKLFLCGQEGPSSGGVDNGDELRRELEQCCAQRSTLQQQNEEATLFIAACRADALPTSSRQFADEIQRQNLIIAETEGAMLRRNEKFEQYCQQIIEQNRALSDQVAEMKMELKGKEDVIVQLRQESEKIYSDADSLHVECVNLAQIHDLESNLSRSQQSWSQERGKLQEEIEKNRSPSKADYAAMQTM</sequence>
<feature type="region of interest" description="Disordered" evidence="2">
    <location>
        <begin position="498"/>
        <end position="532"/>
    </location>
</feature>
<dbReference type="RefSeq" id="XP_005824711.1">
    <property type="nucleotide sequence ID" value="XM_005824654.1"/>
</dbReference>
<reference evidence="4" key="3">
    <citation type="submission" date="2016-03" db="UniProtKB">
        <authorList>
            <consortium name="EnsemblProtists"/>
        </authorList>
    </citation>
    <scope>IDENTIFICATION</scope>
</reference>
<reference evidence="5" key="2">
    <citation type="submission" date="2012-11" db="EMBL/GenBank/DDBJ databases">
        <authorList>
            <person name="Kuo A."/>
            <person name="Curtis B.A."/>
            <person name="Tanifuji G."/>
            <person name="Burki F."/>
            <person name="Gruber A."/>
            <person name="Irimia M."/>
            <person name="Maruyama S."/>
            <person name="Arias M.C."/>
            <person name="Ball S.G."/>
            <person name="Gile G.H."/>
            <person name="Hirakawa Y."/>
            <person name="Hopkins J.F."/>
            <person name="Rensing S.A."/>
            <person name="Schmutz J."/>
            <person name="Symeonidi A."/>
            <person name="Elias M."/>
            <person name="Eveleigh R.J."/>
            <person name="Herman E.K."/>
            <person name="Klute M.J."/>
            <person name="Nakayama T."/>
            <person name="Obornik M."/>
            <person name="Reyes-Prieto A."/>
            <person name="Armbrust E.V."/>
            <person name="Aves S.J."/>
            <person name="Beiko R.G."/>
            <person name="Coutinho P."/>
            <person name="Dacks J.B."/>
            <person name="Durnford D.G."/>
            <person name="Fast N.M."/>
            <person name="Green B.R."/>
            <person name="Grisdale C."/>
            <person name="Hempe F."/>
            <person name="Henrissat B."/>
            <person name="Hoppner M.P."/>
            <person name="Ishida K.-I."/>
            <person name="Kim E."/>
            <person name="Koreny L."/>
            <person name="Kroth P.G."/>
            <person name="Liu Y."/>
            <person name="Malik S.-B."/>
            <person name="Maier U.G."/>
            <person name="McRose D."/>
            <person name="Mock T."/>
            <person name="Neilson J.A."/>
            <person name="Onodera N.T."/>
            <person name="Poole A.M."/>
            <person name="Pritham E.J."/>
            <person name="Richards T.A."/>
            <person name="Rocap G."/>
            <person name="Roy S.W."/>
            <person name="Sarai C."/>
            <person name="Schaack S."/>
            <person name="Shirato S."/>
            <person name="Slamovits C.H."/>
            <person name="Spencer D.F."/>
            <person name="Suzuki S."/>
            <person name="Worden A.Z."/>
            <person name="Zauner S."/>
            <person name="Barry K."/>
            <person name="Bell C."/>
            <person name="Bharti A.K."/>
            <person name="Crow J.A."/>
            <person name="Grimwood J."/>
            <person name="Kramer R."/>
            <person name="Lindquist E."/>
            <person name="Lucas S."/>
            <person name="Salamov A."/>
            <person name="McFadden G.I."/>
            <person name="Lane C.E."/>
            <person name="Keeling P.J."/>
            <person name="Gray M.W."/>
            <person name="Grigoriev I.V."/>
            <person name="Archibald J.M."/>
        </authorList>
    </citation>
    <scope>NUCLEOTIDE SEQUENCE</scope>
    <source>
        <strain evidence="5">CCMP2712</strain>
    </source>
</reference>
<evidence type="ECO:0000313" key="3">
    <source>
        <dbReference type="EMBL" id="EKX37731.1"/>
    </source>
</evidence>
<dbReference type="Proteomes" id="UP000011087">
    <property type="component" value="Unassembled WGS sequence"/>
</dbReference>
<proteinExistence type="predicted"/>
<dbReference type="GeneID" id="17294516"/>
<name>L1IN77_GUITC</name>
<keyword evidence="5" id="KW-1185">Reference proteome</keyword>